<keyword evidence="5 10" id="KW-0067">ATP-binding</keyword>
<dbReference type="GO" id="GO:0008766">
    <property type="term" value="F:UDP-N-acetylmuramoylalanyl-D-glutamyl-2,6-diaminopimelate-D-alanyl-D-alanine ligase activity"/>
    <property type="evidence" value="ECO:0007669"/>
    <property type="project" value="RHEA"/>
</dbReference>
<comment type="similarity">
    <text evidence="10">Belongs to the MurCDEF family. MurF subfamily.</text>
</comment>
<keyword evidence="2 10" id="KW-0436">Ligase</keyword>
<dbReference type="InterPro" id="IPR051046">
    <property type="entry name" value="MurCDEF_CellWall_CoF430Synth"/>
</dbReference>
<dbReference type="InterPro" id="IPR004101">
    <property type="entry name" value="Mur_ligase_C"/>
</dbReference>
<comment type="subcellular location">
    <subcellularLocation>
        <location evidence="10 11">Cytoplasm</location>
    </subcellularLocation>
</comment>
<dbReference type="GO" id="GO:0071555">
    <property type="term" value="P:cell wall organization"/>
    <property type="evidence" value="ECO:0007669"/>
    <property type="project" value="UniProtKB-KW"/>
</dbReference>
<organism evidence="16 17">
    <name type="scientific">Dyella tabacisoli</name>
    <dbReference type="NCBI Taxonomy" id="2282381"/>
    <lineage>
        <taxon>Bacteria</taxon>
        <taxon>Pseudomonadati</taxon>
        <taxon>Pseudomonadota</taxon>
        <taxon>Gammaproteobacteria</taxon>
        <taxon>Lysobacterales</taxon>
        <taxon>Rhodanobacteraceae</taxon>
        <taxon>Dyella</taxon>
    </lineage>
</organism>
<dbReference type="GO" id="GO:0047480">
    <property type="term" value="F:UDP-N-acetylmuramoyl-tripeptide-D-alanyl-D-alanine ligase activity"/>
    <property type="evidence" value="ECO:0007669"/>
    <property type="project" value="UniProtKB-UniRule"/>
</dbReference>
<feature type="region of interest" description="Disordered" evidence="12">
    <location>
        <begin position="443"/>
        <end position="463"/>
    </location>
</feature>
<evidence type="ECO:0000313" key="17">
    <source>
        <dbReference type="Proteomes" id="UP000253782"/>
    </source>
</evidence>
<dbReference type="NCBIfam" id="TIGR01143">
    <property type="entry name" value="murF"/>
    <property type="match status" value="1"/>
</dbReference>
<keyword evidence="3 10" id="KW-0132">Cell division</keyword>
<name>A0A369UQA1_9GAMM</name>
<dbReference type="RefSeq" id="WP_114844341.1">
    <property type="nucleotide sequence ID" value="NZ_JBHSPE010000001.1"/>
</dbReference>
<keyword evidence="1 10" id="KW-0963">Cytoplasm</keyword>
<dbReference type="InterPro" id="IPR005863">
    <property type="entry name" value="UDP-N-AcMur_synth"/>
</dbReference>
<evidence type="ECO:0000256" key="7">
    <source>
        <dbReference type="ARBA" id="ARBA00022984"/>
    </source>
</evidence>
<dbReference type="Proteomes" id="UP000253782">
    <property type="component" value="Unassembled WGS sequence"/>
</dbReference>
<evidence type="ECO:0000256" key="10">
    <source>
        <dbReference type="HAMAP-Rule" id="MF_02019"/>
    </source>
</evidence>
<evidence type="ECO:0000256" key="2">
    <source>
        <dbReference type="ARBA" id="ARBA00022598"/>
    </source>
</evidence>
<proteinExistence type="inferred from homology"/>
<keyword evidence="9 10" id="KW-0961">Cell wall biogenesis/degradation</keyword>
<comment type="function">
    <text evidence="10 11">Involved in cell wall formation. Catalyzes the final step in the synthesis of UDP-N-acetylmuramoyl-pentapeptide, the precursor of murein.</text>
</comment>
<dbReference type="SUPFAM" id="SSF53244">
    <property type="entry name" value="MurD-like peptide ligases, peptide-binding domain"/>
    <property type="match status" value="1"/>
</dbReference>
<dbReference type="PANTHER" id="PTHR43024:SF1">
    <property type="entry name" value="UDP-N-ACETYLMURAMOYL-TRIPEPTIDE--D-ALANYL-D-ALANINE LIGASE"/>
    <property type="match status" value="1"/>
</dbReference>
<reference evidence="16 17" key="1">
    <citation type="submission" date="2018-07" db="EMBL/GenBank/DDBJ databases">
        <title>Dyella tabacisoli L4-6T, whole genome shotgun sequence.</title>
        <authorList>
            <person name="Zhou X.-K."/>
            <person name="Li W.-J."/>
            <person name="Duan Y.-Q."/>
        </authorList>
    </citation>
    <scope>NUCLEOTIDE SEQUENCE [LARGE SCALE GENOMIC DNA]</scope>
    <source>
        <strain evidence="16 17">L4-6</strain>
    </source>
</reference>
<dbReference type="PANTHER" id="PTHR43024">
    <property type="entry name" value="UDP-N-ACETYLMURAMOYL-TRIPEPTIDE--D-ALANYL-D-ALANINE LIGASE"/>
    <property type="match status" value="1"/>
</dbReference>
<dbReference type="Gene3D" id="3.40.1390.10">
    <property type="entry name" value="MurE/MurF, N-terminal domain"/>
    <property type="match status" value="1"/>
</dbReference>
<feature type="domain" description="Mur ligase C-terminal" evidence="14">
    <location>
        <begin position="312"/>
        <end position="431"/>
    </location>
</feature>
<dbReference type="GO" id="GO:0009252">
    <property type="term" value="P:peptidoglycan biosynthetic process"/>
    <property type="evidence" value="ECO:0007669"/>
    <property type="project" value="UniProtKB-UniRule"/>
</dbReference>
<evidence type="ECO:0000256" key="8">
    <source>
        <dbReference type="ARBA" id="ARBA00023306"/>
    </source>
</evidence>
<dbReference type="AlphaFoldDB" id="A0A369UQA1"/>
<dbReference type="UniPathway" id="UPA00219"/>
<feature type="binding site" evidence="10">
    <location>
        <begin position="105"/>
        <end position="111"/>
    </location>
    <ligand>
        <name>ATP</name>
        <dbReference type="ChEBI" id="CHEBI:30616"/>
    </ligand>
</feature>
<dbReference type="SUPFAM" id="SSF63418">
    <property type="entry name" value="MurE/MurF N-terminal domain"/>
    <property type="match status" value="1"/>
</dbReference>
<comment type="caution">
    <text evidence="16">The sequence shown here is derived from an EMBL/GenBank/DDBJ whole genome shotgun (WGS) entry which is preliminary data.</text>
</comment>
<evidence type="ECO:0000256" key="12">
    <source>
        <dbReference type="SAM" id="MobiDB-lite"/>
    </source>
</evidence>
<dbReference type="GO" id="GO:0005737">
    <property type="term" value="C:cytoplasm"/>
    <property type="evidence" value="ECO:0007669"/>
    <property type="project" value="UniProtKB-SubCell"/>
</dbReference>
<evidence type="ECO:0000256" key="9">
    <source>
        <dbReference type="ARBA" id="ARBA00023316"/>
    </source>
</evidence>
<dbReference type="InterPro" id="IPR013221">
    <property type="entry name" value="Mur_ligase_cen"/>
</dbReference>
<accession>A0A369UQA1</accession>
<dbReference type="EMBL" id="QQAH01000003">
    <property type="protein sequence ID" value="RDD82826.1"/>
    <property type="molecule type" value="Genomic_DNA"/>
</dbReference>
<evidence type="ECO:0000259" key="15">
    <source>
        <dbReference type="Pfam" id="PF08245"/>
    </source>
</evidence>
<protein>
    <recommendedName>
        <fullName evidence="10 11">UDP-N-acetylmuramoyl-tripeptide--D-alanyl-D-alanine ligase</fullName>
        <ecNumber evidence="10 11">6.3.2.10</ecNumber>
    </recommendedName>
    <alternativeName>
        <fullName evidence="10">D-alanyl-D-alanine-adding enzyme</fullName>
    </alternativeName>
</protein>
<keyword evidence="4 10" id="KW-0547">Nucleotide-binding</keyword>
<keyword evidence="7 10" id="KW-0573">Peptidoglycan synthesis</keyword>
<evidence type="ECO:0000256" key="5">
    <source>
        <dbReference type="ARBA" id="ARBA00022840"/>
    </source>
</evidence>
<evidence type="ECO:0000313" key="16">
    <source>
        <dbReference type="EMBL" id="RDD82826.1"/>
    </source>
</evidence>
<dbReference type="EC" id="6.3.2.10" evidence="10 11"/>
<dbReference type="Gene3D" id="3.40.1190.10">
    <property type="entry name" value="Mur-like, catalytic domain"/>
    <property type="match status" value="1"/>
</dbReference>
<evidence type="ECO:0000256" key="1">
    <source>
        <dbReference type="ARBA" id="ARBA00022490"/>
    </source>
</evidence>
<keyword evidence="17" id="KW-1185">Reference proteome</keyword>
<feature type="domain" description="Mur ligase central" evidence="15">
    <location>
        <begin position="103"/>
        <end position="290"/>
    </location>
</feature>
<dbReference type="GO" id="GO:0008360">
    <property type="term" value="P:regulation of cell shape"/>
    <property type="evidence" value="ECO:0007669"/>
    <property type="project" value="UniProtKB-KW"/>
</dbReference>
<evidence type="ECO:0000256" key="6">
    <source>
        <dbReference type="ARBA" id="ARBA00022960"/>
    </source>
</evidence>
<evidence type="ECO:0000256" key="4">
    <source>
        <dbReference type="ARBA" id="ARBA00022741"/>
    </source>
</evidence>
<dbReference type="OrthoDB" id="9801978at2"/>
<dbReference type="SUPFAM" id="SSF53623">
    <property type="entry name" value="MurD-like peptide ligases, catalytic domain"/>
    <property type="match status" value="1"/>
</dbReference>
<dbReference type="InterPro" id="IPR035911">
    <property type="entry name" value="MurE/MurF_N"/>
</dbReference>
<dbReference type="Pfam" id="PF01225">
    <property type="entry name" value="Mur_ligase"/>
    <property type="match status" value="1"/>
</dbReference>
<dbReference type="InterPro" id="IPR000713">
    <property type="entry name" value="Mur_ligase_N"/>
</dbReference>
<dbReference type="Gene3D" id="3.90.190.20">
    <property type="entry name" value="Mur ligase, C-terminal domain"/>
    <property type="match status" value="1"/>
</dbReference>
<dbReference type="InterPro" id="IPR036565">
    <property type="entry name" value="Mur-like_cat_sf"/>
</dbReference>
<comment type="pathway">
    <text evidence="10 11">Cell wall biogenesis; peptidoglycan biosynthesis.</text>
</comment>
<dbReference type="Pfam" id="PF08245">
    <property type="entry name" value="Mur_ligase_M"/>
    <property type="match status" value="1"/>
</dbReference>
<dbReference type="HAMAP" id="MF_02019">
    <property type="entry name" value="MurF"/>
    <property type="match status" value="1"/>
</dbReference>
<keyword evidence="8 10" id="KW-0131">Cell cycle</keyword>
<dbReference type="InterPro" id="IPR036615">
    <property type="entry name" value="Mur_ligase_C_dom_sf"/>
</dbReference>
<evidence type="ECO:0000259" key="13">
    <source>
        <dbReference type="Pfam" id="PF01225"/>
    </source>
</evidence>
<evidence type="ECO:0000256" key="3">
    <source>
        <dbReference type="ARBA" id="ARBA00022618"/>
    </source>
</evidence>
<keyword evidence="6 10" id="KW-0133">Cell shape</keyword>
<sequence length="463" mass="47691">MMRLAMIALWTRGQLYGADAEVGGVCIDTRKLKPGDLFVAIKGERVDGHDYVAQAAANGAIAALVTRKVDAPIAQIKVEDTQLALGDLASAVRAQSNVRVVGITGSNGKTTVKTLTAAILSRHGRTHVNAGNYNNELGLPLTLLAMPEGTQYAVLEMGAGKPGDIAYLAAIARPDVGLVNTIAPAHLERMGSVEGVAETKGALYQALPVDGVAIINADDAFASFFSGLASTRTQLRFGLDHKADIGADILEQRVDGSRFVLSTPQGDAEVALPLAGRHNIANALAATAIALALDVPLDTIVAGLEQAPGVTGRLQCESMAGGWTLIDDSYNANPGSVGAAIDTLALATGERWLVLGDMAELGAGARALHAQIGARAHQRGIDRLFAVGPLSAATVEAFGTQAEHYADQAALIVSLQKQLHGGVTCLVKGSRSAGMERVVAALRGPASGSDENHKQTGGASDAA</sequence>
<dbReference type="Pfam" id="PF02875">
    <property type="entry name" value="Mur_ligase_C"/>
    <property type="match status" value="1"/>
</dbReference>
<gene>
    <name evidence="10" type="primary">murF</name>
    <name evidence="16" type="ORF">DVJ77_04735</name>
</gene>
<dbReference type="GO" id="GO:0051301">
    <property type="term" value="P:cell division"/>
    <property type="evidence" value="ECO:0007669"/>
    <property type="project" value="UniProtKB-KW"/>
</dbReference>
<dbReference type="GO" id="GO:0005524">
    <property type="term" value="F:ATP binding"/>
    <property type="evidence" value="ECO:0007669"/>
    <property type="project" value="UniProtKB-UniRule"/>
</dbReference>
<feature type="domain" description="Mur ligase N-terminal catalytic" evidence="13">
    <location>
        <begin position="22"/>
        <end position="91"/>
    </location>
</feature>
<evidence type="ECO:0000259" key="14">
    <source>
        <dbReference type="Pfam" id="PF02875"/>
    </source>
</evidence>
<evidence type="ECO:0000256" key="11">
    <source>
        <dbReference type="RuleBase" id="RU004136"/>
    </source>
</evidence>
<comment type="catalytic activity">
    <reaction evidence="10 11">
        <text>D-alanyl-D-alanine + UDP-N-acetyl-alpha-D-muramoyl-L-alanyl-gamma-D-glutamyl-meso-2,6-diaminopimelate + ATP = UDP-N-acetyl-alpha-D-muramoyl-L-alanyl-gamma-D-glutamyl-meso-2,6-diaminopimeloyl-D-alanyl-D-alanine + ADP + phosphate + H(+)</text>
        <dbReference type="Rhea" id="RHEA:28374"/>
        <dbReference type="ChEBI" id="CHEBI:15378"/>
        <dbReference type="ChEBI" id="CHEBI:30616"/>
        <dbReference type="ChEBI" id="CHEBI:43474"/>
        <dbReference type="ChEBI" id="CHEBI:57822"/>
        <dbReference type="ChEBI" id="CHEBI:61386"/>
        <dbReference type="ChEBI" id="CHEBI:83905"/>
        <dbReference type="ChEBI" id="CHEBI:456216"/>
        <dbReference type="EC" id="6.3.2.10"/>
    </reaction>
</comment>